<feature type="compositionally biased region" description="Basic and acidic residues" evidence="6">
    <location>
        <begin position="94"/>
        <end position="105"/>
    </location>
</feature>
<evidence type="ECO:0000256" key="6">
    <source>
        <dbReference type="SAM" id="MobiDB-lite"/>
    </source>
</evidence>
<evidence type="ECO:0000313" key="8">
    <source>
        <dbReference type="Proteomes" id="UP001295444"/>
    </source>
</evidence>
<feature type="region of interest" description="Disordered" evidence="6">
    <location>
        <begin position="94"/>
        <end position="135"/>
    </location>
</feature>
<feature type="compositionally biased region" description="Polar residues" evidence="6">
    <location>
        <begin position="395"/>
        <end position="405"/>
    </location>
</feature>
<dbReference type="PANTHER" id="PTHR35977">
    <property type="entry name" value="CHROMOSOME 16 OPEN READING FRAME 71"/>
    <property type="match status" value="1"/>
</dbReference>
<dbReference type="Gene3D" id="3.30.70.141">
    <property type="entry name" value="Nucleoside diphosphate kinase-like domain"/>
    <property type="match status" value="1"/>
</dbReference>
<feature type="compositionally biased region" description="Basic and acidic residues" evidence="6">
    <location>
        <begin position="420"/>
        <end position="431"/>
    </location>
</feature>
<comment type="subcellular location">
    <subcellularLocation>
        <location evidence="3">Dynein axonemal particle</location>
    </subcellularLocation>
</comment>
<dbReference type="Proteomes" id="UP001295444">
    <property type="component" value="Chromosome 07"/>
</dbReference>
<organism evidence="7 8">
    <name type="scientific">Pelobates cultripes</name>
    <name type="common">Western spadefoot toad</name>
    <dbReference type="NCBI Taxonomy" id="61616"/>
    <lineage>
        <taxon>Eukaryota</taxon>
        <taxon>Metazoa</taxon>
        <taxon>Chordata</taxon>
        <taxon>Craniata</taxon>
        <taxon>Vertebrata</taxon>
        <taxon>Euteleostomi</taxon>
        <taxon>Amphibia</taxon>
        <taxon>Batrachia</taxon>
        <taxon>Anura</taxon>
        <taxon>Pelobatoidea</taxon>
        <taxon>Pelobatidae</taxon>
        <taxon>Pelobates</taxon>
    </lineage>
</organism>
<dbReference type="AlphaFoldDB" id="A0AAD1SRD8"/>
<evidence type="ECO:0000256" key="5">
    <source>
        <dbReference type="ARBA" id="ARBA00030565"/>
    </source>
</evidence>
<dbReference type="Pfam" id="PF15773">
    <property type="entry name" value="DAAP1"/>
    <property type="match status" value="1"/>
</dbReference>
<sequence length="894" mass="100068">MTSEEDILQMTTTADPTWPGVSGWDSIFSTVKEQVPSLDSDESSLSDGDDEEMHIFQRDHVCFMPDLSEELLGEVQDTEVQDDSGLMNFEREGWTEPKESSHDDPNLTFTNHDTKQITPDPSTSTKPLFSEKTETPNGEMKDLVKIECCEFQLSVEDSLIRDSQSVEVQSGKDPNGHLDPVSLHKKQHNESAQKSVVGCRAPQYSKSPRLCPLYGFLIGHRKTDGLKNELMPPPLLPFESYSAAIQDQIMKQLSDLSARQLQSVPRVQQLAIETKENESRGISCRMAVVFLYLATEKIYLKDLDTLDGKKHQEQISTVYIDLRSTALHVDSTTIEDQRKGKSTHVKEKTEERLHNRVQLTGKSLLLHQLRHVKNIPPSDALDNKSQEPESAMVSKENQAPASQLQCKRRLKNIGQNTAKVQEREEANKEATTEEEPDEDKNQIQIHPSPVTVQETPSMQVLERKEMQEKEKKVRHRMQAQLEGLKPLNSVNRRQPRAKGTPVLFHPSNHSPDIGPLPSASCSNVELILLTVWLSSCGQIILPGQHGSRLPDSSLSSSNAYNALLTWLLSLVPALNPQSSAPFQVLGLQQEWREEGLALFACLSPGIVPLQNSPKIRKPKGKEGLRGTSSFYQQASLFLRQNTLQSVAWWTNEVTHRLHGQLFPIPLEVPPVKLSNIATLNPATEAVEKAFLSSSGFYWQTVETDEKLSPQGLEIDGDIETEVVSVTLFDSLLRDPAAFHHILHLVLMKGLDVCALRLLYPECTLLHSYIDTIPPSYIREDGQAPPVLALALRGHQAGKAWSDLSGSCDSKLARRVDPCSIHALYGFRKEEPILHAVRSSNRLLRDLCFWFGGRITSFDNVKIGIQNSVGKHTDSCRPPTFLTATIIEYIFDVAM</sequence>
<accession>A0AAD1SRD8</accession>
<dbReference type="GO" id="GO:0070840">
    <property type="term" value="F:dynein complex binding"/>
    <property type="evidence" value="ECO:0007669"/>
    <property type="project" value="InterPro"/>
</dbReference>
<dbReference type="InterPro" id="IPR036850">
    <property type="entry name" value="NDK-like_dom_sf"/>
</dbReference>
<evidence type="ECO:0000256" key="1">
    <source>
        <dbReference type="ARBA" id="ARBA00022490"/>
    </source>
</evidence>
<dbReference type="SUPFAM" id="SSF54919">
    <property type="entry name" value="Nucleoside diphosphate kinase, NDK"/>
    <property type="match status" value="1"/>
</dbReference>
<evidence type="ECO:0000313" key="7">
    <source>
        <dbReference type="EMBL" id="CAH2307564.1"/>
    </source>
</evidence>
<keyword evidence="1" id="KW-0963">Cytoplasm</keyword>
<protein>
    <recommendedName>
        <fullName evidence="4">Dynein axonemal assembly factor 8</fullName>
    </recommendedName>
    <alternativeName>
        <fullName evidence="5">Dynein axonemal-associated protein 1</fullName>
    </alternativeName>
</protein>
<dbReference type="EMBL" id="OW240918">
    <property type="protein sequence ID" value="CAH2307564.1"/>
    <property type="molecule type" value="Genomic_DNA"/>
</dbReference>
<evidence type="ECO:0000256" key="2">
    <source>
        <dbReference type="ARBA" id="ARBA00024177"/>
    </source>
</evidence>
<reference evidence="7" key="1">
    <citation type="submission" date="2022-03" db="EMBL/GenBank/DDBJ databases">
        <authorList>
            <person name="Alioto T."/>
            <person name="Alioto T."/>
            <person name="Gomez Garrido J."/>
        </authorList>
    </citation>
    <scope>NUCLEOTIDE SEQUENCE</scope>
</reference>
<gene>
    <name evidence="7" type="ORF">PECUL_23A050769</name>
</gene>
<comment type="function">
    <text evidence="2">In cyliated cells, dynein axonemal particle-specific protein required for deployment of ODA to the axoneme. Interacts with outer dynein arm (ODA) subunits.</text>
</comment>
<evidence type="ECO:0000256" key="3">
    <source>
        <dbReference type="ARBA" id="ARBA00024190"/>
    </source>
</evidence>
<feature type="compositionally biased region" description="Polar residues" evidence="6">
    <location>
        <begin position="107"/>
        <end position="127"/>
    </location>
</feature>
<name>A0AAD1SRD8_PELCU</name>
<dbReference type="GO" id="GO:0120293">
    <property type="term" value="C:dynein axonemal particle"/>
    <property type="evidence" value="ECO:0007669"/>
    <property type="project" value="UniProtKB-SubCell"/>
</dbReference>
<proteinExistence type="predicted"/>
<evidence type="ECO:0000256" key="4">
    <source>
        <dbReference type="ARBA" id="ARBA00024428"/>
    </source>
</evidence>
<dbReference type="InterPro" id="IPR031531">
    <property type="entry name" value="DNAAF8"/>
</dbReference>
<dbReference type="PANTHER" id="PTHR35977:SF1">
    <property type="entry name" value="DYNEIN AXONEMAL ASSEMBLY FACTOR 8"/>
    <property type="match status" value="1"/>
</dbReference>
<keyword evidence="8" id="KW-1185">Reference proteome</keyword>
<feature type="region of interest" description="Disordered" evidence="6">
    <location>
        <begin position="375"/>
        <end position="445"/>
    </location>
</feature>